<evidence type="ECO:0000313" key="1">
    <source>
        <dbReference type="Ensembl" id="ENSSGRP00000036918.1"/>
    </source>
</evidence>
<dbReference type="Ensembl" id="ENSSGRT00000039612.1">
    <property type="protein sequence ID" value="ENSSGRP00000036918.1"/>
    <property type="gene ID" value="ENSSGRG00000020392.1"/>
</dbReference>
<reference evidence="1" key="2">
    <citation type="submission" date="2025-09" db="UniProtKB">
        <authorList>
            <consortium name="Ensembl"/>
        </authorList>
    </citation>
    <scope>IDENTIFICATION</scope>
</reference>
<dbReference type="GO" id="GO:0008168">
    <property type="term" value="F:methyltransferase activity"/>
    <property type="evidence" value="ECO:0007669"/>
    <property type="project" value="TreeGrafter"/>
</dbReference>
<accession>A0A672MH13</accession>
<dbReference type="InterPro" id="IPR052356">
    <property type="entry name" value="Thiol_S-MT"/>
</dbReference>
<organism evidence="1 2">
    <name type="scientific">Sinocyclocheilus grahami</name>
    <name type="common">Dianchi golden-line fish</name>
    <name type="synonym">Barbus grahami</name>
    <dbReference type="NCBI Taxonomy" id="75366"/>
    <lineage>
        <taxon>Eukaryota</taxon>
        <taxon>Metazoa</taxon>
        <taxon>Chordata</taxon>
        <taxon>Craniata</taxon>
        <taxon>Vertebrata</taxon>
        <taxon>Euteleostomi</taxon>
        <taxon>Actinopterygii</taxon>
        <taxon>Neopterygii</taxon>
        <taxon>Teleostei</taxon>
        <taxon>Ostariophysi</taxon>
        <taxon>Cypriniformes</taxon>
        <taxon>Cyprinidae</taxon>
        <taxon>Cyprininae</taxon>
        <taxon>Sinocyclocheilus</taxon>
    </lineage>
</organism>
<dbReference type="OMA" id="HVNRAIW"/>
<sequence>IDSIWRYYFGDGCEATRATWKHLEAAGFSDLQLRHIQAPLFFMIKPHIVGYAVK</sequence>
<protein>
    <recommendedName>
        <fullName evidence="3">Methyltransferase type 11 domain-containing protein</fullName>
    </recommendedName>
</protein>
<dbReference type="PANTHER" id="PTHR45036">
    <property type="entry name" value="METHYLTRANSFERASE LIKE 7B"/>
    <property type="match status" value="1"/>
</dbReference>
<dbReference type="AlphaFoldDB" id="A0A672MH13"/>
<proteinExistence type="predicted"/>
<evidence type="ECO:0000313" key="2">
    <source>
        <dbReference type="Proteomes" id="UP000472262"/>
    </source>
</evidence>
<name>A0A672MH13_SINGR</name>
<keyword evidence="2" id="KW-1185">Reference proteome</keyword>
<dbReference type="Proteomes" id="UP000472262">
    <property type="component" value="Unassembled WGS sequence"/>
</dbReference>
<evidence type="ECO:0008006" key="3">
    <source>
        <dbReference type="Google" id="ProtNLM"/>
    </source>
</evidence>
<dbReference type="InParanoid" id="A0A672MH13"/>
<reference evidence="1" key="1">
    <citation type="submission" date="2025-08" db="UniProtKB">
        <authorList>
            <consortium name="Ensembl"/>
        </authorList>
    </citation>
    <scope>IDENTIFICATION</scope>
</reference>
<dbReference type="PANTHER" id="PTHR45036:SF1">
    <property type="entry name" value="METHYLTRANSFERASE LIKE 7A"/>
    <property type="match status" value="1"/>
</dbReference>